<dbReference type="Pfam" id="PF00498">
    <property type="entry name" value="FHA"/>
    <property type="match status" value="1"/>
</dbReference>
<dbReference type="RefSeq" id="WP_075755668.1">
    <property type="nucleotide sequence ID" value="NZ_LT608335.1"/>
</dbReference>
<proteinExistence type="predicted"/>
<dbReference type="Gene3D" id="2.60.200.20">
    <property type="match status" value="1"/>
</dbReference>
<evidence type="ECO:0000256" key="1">
    <source>
        <dbReference type="SAM" id="Phobius"/>
    </source>
</evidence>
<evidence type="ECO:0000313" key="3">
    <source>
        <dbReference type="EMBL" id="SCM80053.1"/>
    </source>
</evidence>
<evidence type="ECO:0000259" key="2">
    <source>
        <dbReference type="PROSITE" id="PS50006"/>
    </source>
</evidence>
<gene>
    <name evidence="3" type="ORF">KL86SPO_30231</name>
</gene>
<dbReference type="EMBL" id="FMJE01000003">
    <property type="protein sequence ID" value="SCM80053.1"/>
    <property type="molecule type" value="Genomic_DNA"/>
</dbReference>
<dbReference type="InterPro" id="IPR008984">
    <property type="entry name" value="SMAD_FHA_dom_sf"/>
</dbReference>
<dbReference type="PANTHER" id="PTHR23308">
    <property type="entry name" value="NUCLEAR INHIBITOR OF PROTEIN PHOSPHATASE-1"/>
    <property type="match status" value="1"/>
</dbReference>
<name>A0A212LR82_9FIRM</name>
<keyword evidence="1" id="KW-1133">Transmembrane helix</keyword>
<dbReference type="SMART" id="SM00240">
    <property type="entry name" value="FHA"/>
    <property type="match status" value="1"/>
</dbReference>
<reference evidence="3" key="1">
    <citation type="submission" date="2016-08" db="EMBL/GenBank/DDBJ databases">
        <authorList>
            <person name="Seilhamer J.J."/>
        </authorList>
    </citation>
    <scope>NUCLEOTIDE SEQUENCE</scope>
    <source>
        <strain evidence="3">86</strain>
    </source>
</reference>
<sequence>MPGKMQVFNIVVIALQYSLVILLYYFLYHVIKIAVKDLTGLSDPVKNTVLVSSELQAAAGSDTPPPRLVVIADKQALLSQTSFVISDSLTIGRSEHNDLVINDSFVSHEHACISKSKHNYLLADLSSTNGTLVNGQPIEEEIALADGDVIQIGAVTLTFER</sequence>
<feature type="domain" description="FHA" evidence="2">
    <location>
        <begin position="89"/>
        <end position="138"/>
    </location>
</feature>
<dbReference type="AlphaFoldDB" id="A0A212LR82"/>
<accession>A0A212LR82</accession>
<protein>
    <submittedName>
        <fullName evidence="3">Forkhead-associated (FHA) domain-containing protein</fullName>
    </submittedName>
</protein>
<organism evidence="3">
    <name type="scientific">uncultured Sporomusa sp</name>
    <dbReference type="NCBI Taxonomy" id="307249"/>
    <lineage>
        <taxon>Bacteria</taxon>
        <taxon>Bacillati</taxon>
        <taxon>Bacillota</taxon>
        <taxon>Negativicutes</taxon>
        <taxon>Selenomonadales</taxon>
        <taxon>Sporomusaceae</taxon>
        <taxon>Sporomusa</taxon>
        <taxon>environmental samples</taxon>
    </lineage>
</organism>
<dbReference type="InterPro" id="IPR050923">
    <property type="entry name" value="Cell_Proc_Reg/RNA_Proc"/>
</dbReference>
<keyword evidence="1" id="KW-0472">Membrane</keyword>
<keyword evidence="1" id="KW-0812">Transmembrane</keyword>
<dbReference type="InterPro" id="IPR000253">
    <property type="entry name" value="FHA_dom"/>
</dbReference>
<dbReference type="CDD" id="cd00060">
    <property type="entry name" value="FHA"/>
    <property type="match status" value="1"/>
</dbReference>
<dbReference type="PROSITE" id="PS50006">
    <property type="entry name" value="FHA_DOMAIN"/>
    <property type="match status" value="1"/>
</dbReference>
<dbReference type="SUPFAM" id="SSF49879">
    <property type="entry name" value="SMAD/FHA domain"/>
    <property type="match status" value="1"/>
</dbReference>
<feature type="transmembrane region" description="Helical" evidence="1">
    <location>
        <begin position="6"/>
        <end position="27"/>
    </location>
</feature>